<accession>A0ABP8ZXX3</accession>
<dbReference type="PANTHER" id="PTHR40111:SF1">
    <property type="entry name" value="CEPHALOSPORIN-C DEACETYLASE"/>
    <property type="match status" value="1"/>
</dbReference>
<dbReference type="Gene3D" id="3.40.50.1820">
    <property type="entry name" value="alpha/beta hydrolase"/>
    <property type="match status" value="1"/>
</dbReference>
<dbReference type="Pfam" id="PF05448">
    <property type="entry name" value="AXE1"/>
    <property type="match status" value="1"/>
</dbReference>
<dbReference type="InterPro" id="IPR039069">
    <property type="entry name" value="CE7"/>
</dbReference>
<dbReference type="SUPFAM" id="SSF53474">
    <property type="entry name" value="alpha/beta-Hydrolases"/>
    <property type="match status" value="1"/>
</dbReference>
<dbReference type="PANTHER" id="PTHR40111">
    <property type="entry name" value="CEPHALOSPORIN-C DEACETYLASE"/>
    <property type="match status" value="1"/>
</dbReference>
<dbReference type="InterPro" id="IPR008391">
    <property type="entry name" value="AXE1_dom"/>
</dbReference>
<feature type="domain" description="Acetyl xylan esterase" evidence="1">
    <location>
        <begin position="1"/>
        <end position="317"/>
    </location>
</feature>
<evidence type="ECO:0000313" key="2">
    <source>
        <dbReference type="EMBL" id="GAA4768460.1"/>
    </source>
</evidence>
<sequence>MALFDLPLDQLRTYRSAAVEPDDFDAFWEETLAASRAAGWQPRLERVDAGIDLVEVHDLAFAGFAGDPVSAWWQVPAGRELRGVVVESIGYSGGRGFAHEPGPYPLAGFARLVVDTRGQSWNISGAPGATPDPHGSSSHALGVLTRGIESRESYYYRRAYVDAVLAVDAAHALAPGLPVFVSGVSQGGGLTIAAAALGSDVAGALPDVPFLVDFPRATTIVDTAPYNEVRAYLQSHRGDEETVYRTLSYFDGALLAKRATAPALFSAALMDTTCPPSTVFAAFNAWAGDDKAIEVYPFNGHEGGTGVQRRLQLDWLRERTR</sequence>
<evidence type="ECO:0000259" key="1">
    <source>
        <dbReference type="Pfam" id="PF05448"/>
    </source>
</evidence>
<comment type="caution">
    <text evidence="2">The sequence shown here is derived from an EMBL/GenBank/DDBJ whole genome shotgun (WGS) entry which is preliminary data.</text>
</comment>
<protein>
    <submittedName>
        <fullName evidence="2">Acetylxylan esterase</fullName>
    </submittedName>
</protein>
<reference evidence="3" key="1">
    <citation type="journal article" date="2019" name="Int. J. Syst. Evol. Microbiol.">
        <title>The Global Catalogue of Microorganisms (GCM) 10K type strain sequencing project: providing services to taxonomists for standard genome sequencing and annotation.</title>
        <authorList>
            <consortium name="The Broad Institute Genomics Platform"/>
            <consortium name="The Broad Institute Genome Sequencing Center for Infectious Disease"/>
            <person name="Wu L."/>
            <person name="Ma J."/>
        </authorList>
    </citation>
    <scope>NUCLEOTIDE SEQUENCE [LARGE SCALE GENOMIC DNA]</scope>
    <source>
        <strain evidence="3">JCM 18537</strain>
    </source>
</reference>
<organism evidence="2 3">
    <name type="scientific">Microbacterium gilvum</name>
    <dbReference type="NCBI Taxonomy" id="1336204"/>
    <lineage>
        <taxon>Bacteria</taxon>
        <taxon>Bacillati</taxon>
        <taxon>Actinomycetota</taxon>
        <taxon>Actinomycetes</taxon>
        <taxon>Micrococcales</taxon>
        <taxon>Microbacteriaceae</taxon>
        <taxon>Microbacterium</taxon>
    </lineage>
</organism>
<proteinExistence type="predicted"/>
<dbReference type="Proteomes" id="UP001501645">
    <property type="component" value="Unassembled WGS sequence"/>
</dbReference>
<keyword evidence="3" id="KW-1185">Reference proteome</keyword>
<dbReference type="EMBL" id="BAABKO010000001">
    <property type="protein sequence ID" value="GAA4768460.1"/>
    <property type="molecule type" value="Genomic_DNA"/>
</dbReference>
<dbReference type="InterPro" id="IPR029058">
    <property type="entry name" value="AB_hydrolase_fold"/>
</dbReference>
<dbReference type="RefSeq" id="WP_345436581.1">
    <property type="nucleotide sequence ID" value="NZ_BAABKO010000001.1"/>
</dbReference>
<evidence type="ECO:0000313" key="3">
    <source>
        <dbReference type="Proteomes" id="UP001501645"/>
    </source>
</evidence>
<gene>
    <name evidence="2" type="ORF">GCM10023351_10030</name>
</gene>
<name>A0ABP8ZXX3_9MICO</name>